<evidence type="ECO:0000256" key="2">
    <source>
        <dbReference type="SAM" id="Coils"/>
    </source>
</evidence>
<dbReference type="AlphaFoldDB" id="W5N8E6"/>
<dbReference type="OMA" id="SSENWIL"/>
<dbReference type="Proteomes" id="UP000018468">
    <property type="component" value="Linkage group LG5"/>
</dbReference>
<sequence>MSSPSLAPSSPGSPETVASGKLSRAHTTLLRSGTASLNPSEKSGVETKSVVTVPEDDNQVNKNPFKLPADNDIFLLRDKERERMKLVREQQKKLKIHEKTTYAGRMNTKRVETRRAMKEGEEMTMDTSTYKIISNSPINRQVLLKYRNIERESINEFISKKREMFLLQYSLAVKRDEIRKLDEVAAAEESKLEKAEQFLEDDAAMFDEFLKENDKNSVEAIKIAEQEAKVKLEKVAEKKRLSAKIVSIKSDISKYEDILKEYMTYKEFLLKLSPKEWQQKYEEKHRKNKQARAELKNKENESEQACSCHSACVREKKKRMDSRSSNVTQQGGREVTSVRDSRMSSRHSLKPSSSSRKLSSRSQIDEDNSSDDDDEEPELYFTEPQQLLDILTELEEQNLSLIQNSRETEEALEEFKHTMVNTQKKMDQETEILKQQIDILKQTIEREKERAAELELKARLFSFGQYKSEDQHTYCMLYNDVVTRVSLCSFFGNSKLNRANIQSVSAFPSSSYDIQYMYSRTAISQQYLSVLSINTTNFILLREEKIKMQKQHQEERLRKALERAQVDIKKPAGKRLMFRSQPPARKVKENKDQDITDKEKEEQLYFFT</sequence>
<feature type="domain" description="DUF4200" evidence="4">
    <location>
        <begin position="157"/>
        <end position="275"/>
    </location>
</feature>
<name>W5N8E6_LEPOC</name>
<dbReference type="STRING" id="7918.ENSLOCP00000016905"/>
<evidence type="ECO:0000313" key="6">
    <source>
        <dbReference type="Proteomes" id="UP000018468"/>
    </source>
</evidence>
<dbReference type="PANTHER" id="PTHR21683:SF3">
    <property type="entry name" value="CILIA AND FLAGELLA ASSOCIATED PROTEIN 100"/>
    <property type="match status" value="1"/>
</dbReference>
<dbReference type="InterPro" id="IPR051147">
    <property type="entry name" value="CFAP_domain-containing"/>
</dbReference>
<evidence type="ECO:0000256" key="3">
    <source>
        <dbReference type="SAM" id="MobiDB-lite"/>
    </source>
</evidence>
<reference evidence="5" key="3">
    <citation type="submission" date="2025-09" db="UniProtKB">
        <authorList>
            <consortium name="Ensembl"/>
        </authorList>
    </citation>
    <scope>IDENTIFICATION</scope>
</reference>
<dbReference type="Ensembl" id="ENSLOCT00000016935.1">
    <property type="protein sequence ID" value="ENSLOCP00000016905.1"/>
    <property type="gene ID" value="ENSLOCG00000013709.1"/>
</dbReference>
<feature type="region of interest" description="Disordered" evidence="3">
    <location>
        <begin position="1"/>
        <end position="50"/>
    </location>
</feature>
<dbReference type="InParanoid" id="W5N8E6"/>
<feature type="coiled-coil region" evidence="2">
    <location>
        <begin position="391"/>
        <end position="457"/>
    </location>
</feature>
<dbReference type="EMBL" id="AHAT01015141">
    <property type="status" value="NOT_ANNOTATED_CDS"/>
    <property type="molecule type" value="Genomic_DNA"/>
</dbReference>
<evidence type="ECO:0000259" key="4">
    <source>
        <dbReference type="Pfam" id="PF13863"/>
    </source>
</evidence>
<keyword evidence="6" id="KW-1185">Reference proteome</keyword>
<keyword evidence="1 2" id="KW-0175">Coiled coil</keyword>
<feature type="compositionally biased region" description="Low complexity" evidence="3">
    <location>
        <begin position="1"/>
        <end position="14"/>
    </location>
</feature>
<dbReference type="InterPro" id="IPR025252">
    <property type="entry name" value="DUF4200"/>
</dbReference>
<feature type="compositionally biased region" description="Polar residues" evidence="3">
    <location>
        <begin position="25"/>
        <end position="41"/>
    </location>
</feature>
<feature type="region of interest" description="Disordered" evidence="3">
    <location>
        <begin position="317"/>
        <end position="377"/>
    </location>
</feature>
<dbReference type="EMBL" id="AHAT01015140">
    <property type="status" value="NOT_ANNOTATED_CDS"/>
    <property type="molecule type" value="Genomic_DNA"/>
</dbReference>
<feature type="compositionally biased region" description="Low complexity" evidence="3">
    <location>
        <begin position="350"/>
        <end position="362"/>
    </location>
</feature>
<reference evidence="6" key="1">
    <citation type="submission" date="2011-12" db="EMBL/GenBank/DDBJ databases">
        <title>The Draft Genome of Lepisosteus oculatus.</title>
        <authorList>
            <consortium name="The Broad Institute Genome Assembly &amp; Analysis Group"/>
            <consortium name="Computational R&amp;D Group"/>
            <consortium name="and Sequencing Platform"/>
            <person name="Di Palma F."/>
            <person name="Alfoldi J."/>
            <person name="Johnson J."/>
            <person name="Berlin A."/>
            <person name="Gnerre S."/>
            <person name="Jaffe D."/>
            <person name="MacCallum I."/>
            <person name="Young S."/>
            <person name="Walker B.J."/>
            <person name="Lander E.S."/>
            <person name="Lindblad-Toh K."/>
        </authorList>
    </citation>
    <scope>NUCLEOTIDE SEQUENCE [LARGE SCALE GENOMIC DNA]</scope>
</reference>
<evidence type="ECO:0000313" key="5">
    <source>
        <dbReference type="Ensembl" id="ENSLOCP00000016905.1"/>
    </source>
</evidence>
<accession>W5N8E6</accession>
<dbReference type="PANTHER" id="PTHR21683">
    <property type="entry name" value="COILED-COIL DOMAIN-CONTAINING PROTEIN 42 LIKE-2-LIKE-RELATED"/>
    <property type="match status" value="1"/>
</dbReference>
<protein>
    <submittedName>
        <fullName evidence="5">Cilia and flagella associated protein 100</fullName>
    </submittedName>
</protein>
<dbReference type="Pfam" id="PF13863">
    <property type="entry name" value="DUF4200"/>
    <property type="match status" value="1"/>
</dbReference>
<dbReference type="Bgee" id="ENSLOCG00000013709">
    <property type="expression patterns" value="Expressed in testis and 9 other cell types or tissues"/>
</dbReference>
<feature type="compositionally biased region" description="Acidic residues" evidence="3">
    <location>
        <begin position="365"/>
        <end position="377"/>
    </location>
</feature>
<reference evidence="5" key="2">
    <citation type="submission" date="2025-08" db="UniProtKB">
        <authorList>
            <consortium name="Ensembl"/>
        </authorList>
    </citation>
    <scope>IDENTIFICATION</scope>
</reference>
<gene>
    <name evidence="5" type="primary">CFAP100</name>
</gene>
<dbReference type="GO" id="GO:0005856">
    <property type="term" value="C:cytoskeleton"/>
    <property type="evidence" value="ECO:0007669"/>
    <property type="project" value="UniProtKB-ARBA"/>
</dbReference>
<proteinExistence type="predicted"/>
<organism evidence="5 6">
    <name type="scientific">Lepisosteus oculatus</name>
    <name type="common">Spotted gar</name>
    <dbReference type="NCBI Taxonomy" id="7918"/>
    <lineage>
        <taxon>Eukaryota</taxon>
        <taxon>Metazoa</taxon>
        <taxon>Chordata</taxon>
        <taxon>Craniata</taxon>
        <taxon>Vertebrata</taxon>
        <taxon>Euteleostomi</taxon>
        <taxon>Actinopterygii</taxon>
        <taxon>Neopterygii</taxon>
        <taxon>Holostei</taxon>
        <taxon>Semionotiformes</taxon>
        <taxon>Lepisosteidae</taxon>
        <taxon>Lepisosteus</taxon>
    </lineage>
</organism>
<dbReference type="eggNOG" id="ENOG502QSDI">
    <property type="taxonomic scope" value="Eukaryota"/>
</dbReference>
<evidence type="ECO:0000256" key="1">
    <source>
        <dbReference type="ARBA" id="ARBA00023054"/>
    </source>
</evidence>
<dbReference type="GeneTree" id="ENSGT00940000153110"/>